<organism evidence="9 10">
    <name type="scientific">Elaeis guineensis var. tenera</name>
    <name type="common">Oil palm</name>
    <dbReference type="NCBI Taxonomy" id="51953"/>
    <lineage>
        <taxon>Eukaryota</taxon>
        <taxon>Viridiplantae</taxon>
        <taxon>Streptophyta</taxon>
        <taxon>Embryophyta</taxon>
        <taxon>Tracheophyta</taxon>
        <taxon>Spermatophyta</taxon>
        <taxon>Magnoliopsida</taxon>
        <taxon>Liliopsida</taxon>
        <taxon>Arecaceae</taxon>
        <taxon>Arecoideae</taxon>
        <taxon>Cocoseae</taxon>
        <taxon>Elaeidinae</taxon>
        <taxon>Elaeis</taxon>
    </lineage>
</organism>
<dbReference type="InParanoid" id="A0A6J0PD66"/>
<dbReference type="OrthoDB" id="187139at2759"/>
<sequence>MDNGFMVSLTIQAFMHAWDAACVGAHSDDDAPTFLVPEGKTFLLSAVSFEGPCSYPIHIQIDGTILAPNETWTLEEDIWIIFQHINGLTINGSGLIDGQGSIWWDCRAQEQCDNAPKALGIQRCTNVQLSNLNFKDSPKMHVVIDNTVGAHVTN</sequence>
<reference evidence="10" key="1">
    <citation type="submission" date="2025-08" db="UniProtKB">
        <authorList>
            <consortium name="RefSeq"/>
        </authorList>
    </citation>
    <scope>IDENTIFICATION</scope>
</reference>
<keyword evidence="3" id="KW-0134">Cell wall</keyword>
<dbReference type="InterPro" id="IPR012334">
    <property type="entry name" value="Pectin_lyas_fold"/>
</dbReference>
<comment type="similarity">
    <text evidence="2 8">Belongs to the glycosyl hydrolase 28 family.</text>
</comment>
<evidence type="ECO:0000256" key="1">
    <source>
        <dbReference type="ARBA" id="ARBA00004191"/>
    </source>
</evidence>
<evidence type="ECO:0000256" key="5">
    <source>
        <dbReference type="ARBA" id="ARBA00022801"/>
    </source>
</evidence>
<dbReference type="RefSeq" id="XP_019703406.1">
    <property type="nucleotide sequence ID" value="XM_019847847.2"/>
</dbReference>
<evidence type="ECO:0000256" key="8">
    <source>
        <dbReference type="RuleBase" id="RU361169"/>
    </source>
</evidence>
<name>A0A6J0PD66_ELAGV</name>
<dbReference type="InterPro" id="IPR000743">
    <property type="entry name" value="Glyco_hydro_28"/>
</dbReference>
<keyword evidence="4" id="KW-0964">Secreted</keyword>
<dbReference type="AlphaFoldDB" id="A0A6J0PD66"/>
<dbReference type="GO" id="GO:0071555">
    <property type="term" value="P:cell wall organization"/>
    <property type="evidence" value="ECO:0007669"/>
    <property type="project" value="UniProtKB-KW"/>
</dbReference>
<dbReference type="GO" id="GO:0005975">
    <property type="term" value="P:carbohydrate metabolic process"/>
    <property type="evidence" value="ECO:0007669"/>
    <property type="project" value="InterPro"/>
</dbReference>
<evidence type="ECO:0000256" key="3">
    <source>
        <dbReference type="ARBA" id="ARBA00022512"/>
    </source>
</evidence>
<keyword evidence="9" id="KW-1185">Reference proteome</keyword>
<dbReference type="Gene3D" id="2.160.20.10">
    <property type="entry name" value="Single-stranded right-handed beta-helix, Pectin lyase-like"/>
    <property type="match status" value="1"/>
</dbReference>
<keyword evidence="7" id="KW-0961">Cell wall biogenesis/degradation</keyword>
<proteinExistence type="inferred from homology"/>
<evidence type="ECO:0000313" key="10">
    <source>
        <dbReference type="RefSeq" id="XP_019703406.1"/>
    </source>
</evidence>
<evidence type="ECO:0000256" key="4">
    <source>
        <dbReference type="ARBA" id="ARBA00022525"/>
    </source>
</evidence>
<dbReference type="SUPFAM" id="SSF51126">
    <property type="entry name" value="Pectin lyase-like"/>
    <property type="match status" value="1"/>
</dbReference>
<accession>A0A6J0PD66</accession>
<dbReference type="Pfam" id="PF00295">
    <property type="entry name" value="Glyco_hydro_28"/>
    <property type="match status" value="1"/>
</dbReference>
<evidence type="ECO:0000313" key="9">
    <source>
        <dbReference type="Proteomes" id="UP000504607"/>
    </source>
</evidence>
<keyword evidence="5 8" id="KW-0378">Hydrolase</keyword>
<comment type="subcellular location">
    <subcellularLocation>
        <location evidence="1">Secreted</location>
        <location evidence="1">Cell wall</location>
    </subcellularLocation>
</comment>
<dbReference type="GO" id="GO:0004650">
    <property type="term" value="F:polygalacturonase activity"/>
    <property type="evidence" value="ECO:0007669"/>
    <property type="project" value="InterPro"/>
</dbReference>
<dbReference type="PANTHER" id="PTHR31375">
    <property type="match status" value="1"/>
</dbReference>
<keyword evidence="6 8" id="KW-0326">Glycosidase</keyword>
<gene>
    <name evidence="10" type="primary">LOC109505361</name>
</gene>
<protein>
    <submittedName>
        <fullName evidence="10">Probable polygalacturonase At3g15720</fullName>
    </submittedName>
</protein>
<evidence type="ECO:0000256" key="6">
    <source>
        <dbReference type="ARBA" id="ARBA00023295"/>
    </source>
</evidence>
<dbReference type="Proteomes" id="UP000504607">
    <property type="component" value="Unplaced"/>
</dbReference>
<evidence type="ECO:0000256" key="2">
    <source>
        <dbReference type="ARBA" id="ARBA00008834"/>
    </source>
</evidence>
<feature type="non-terminal residue" evidence="10">
    <location>
        <position position="154"/>
    </location>
</feature>
<dbReference type="InterPro" id="IPR011050">
    <property type="entry name" value="Pectin_lyase_fold/virulence"/>
</dbReference>
<evidence type="ECO:0000256" key="7">
    <source>
        <dbReference type="ARBA" id="ARBA00023316"/>
    </source>
</evidence>